<comment type="caution">
    <text evidence="1">The sequence shown here is derived from an EMBL/GenBank/DDBJ whole genome shotgun (WGS) entry which is preliminary data.</text>
</comment>
<dbReference type="EMBL" id="JARBJD010000338">
    <property type="protein sequence ID" value="KAK2943566.1"/>
    <property type="molecule type" value="Genomic_DNA"/>
</dbReference>
<accession>A0ABQ9WVN8</accession>
<dbReference type="Proteomes" id="UP001281761">
    <property type="component" value="Unassembled WGS sequence"/>
</dbReference>
<name>A0ABQ9WVN8_9EUKA</name>
<reference evidence="1 2" key="1">
    <citation type="journal article" date="2022" name="bioRxiv">
        <title>Genomics of Preaxostyla Flagellates Illuminates Evolutionary Transitions and the Path Towards Mitochondrial Loss.</title>
        <authorList>
            <person name="Novak L.V.F."/>
            <person name="Treitli S.C."/>
            <person name="Pyrih J."/>
            <person name="Halakuc P."/>
            <person name="Pipaliya S.V."/>
            <person name="Vacek V."/>
            <person name="Brzon O."/>
            <person name="Soukal P."/>
            <person name="Eme L."/>
            <person name="Dacks J.B."/>
            <person name="Karnkowska A."/>
            <person name="Elias M."/>
            <person name="Hampl V."/>
        </authorList>
    </citation>
    <scope>NUCLEOTIDE SEQUENCE [LARGE SCALE GENOMIC DNA]</scope>
    <source>
        <strain evidence="1">NAU3</strain>
        <tissue evidence="1">Gut</tissue>
    </source>
</reference>
<evidence type="ECO:0000313" key="2">
    <source>
        <dbReference type="Proteomes" id="UP001281761"/>
    </source>
</evidence>
<evidence type="ECO:0000313" key="1">
    <source>
        <dbReference type="EMBL" id="KAK2943566.1"/>
    </source>
</evidence>
<organism evidence="1 2">
    <name type="scientific">Blattamonas nauphoetae</name>
    <dbReference type="NCBI Taxonomy" id="2049346"/>
    <lineage>
        <taxon>Eukaryota</taxon>
        <taxon>Metamonada</taxon>
        <taxon>Preaxostyla</taxon>
        <taxon>Oxymonadida</taxon>
        <taxon>Blattamonas</taxon>
    </lineage>
</organism>
<protein>
    <submittedName>
        <fullName evidence="1">Uncharacterized protein</fullName>
    </submittedName>
</protein>
<keyword evidence="2" id="KW-1185">Reference proteome</keyword>
<sequence length="79" mass="8615">MKKSVSSSTSNAFDAGFDEEPDWSLWHYDIVSQADSLMPHSFTTPAVPKLLTIISTMNADNLNEAQLLVTVDKISAGLD</sequence>
<gene>
    <name evidence="1" type="ORF">BLNAU_21497</name>
</gene>
<proteinExistence type="predicted"/>